<feature type="compositionally biased region" description="Basic residues" evidence="1">
    <location>
        <begin position="75"/>
        <end position="86"/>
    </location>
</feature>
<proteinExistence type="predicted"/>
<dbReference type="EMBL" id="JANQDX010000009">
    <property type="protein sequence ID" value="KAL0918337.1"/>
    <property type="molecule type" value="Genomic_DNA"/>
</dbReference>
<evidence type="ECO:0000313" key="3">
    <source>
        <dbReference type="Proteomes" id="UP001552299"/>
    </source>
</evidence>
<accession>A0ABD0V722</accession>
<dbReference type="AlphaFoldDB" id="A0ABD0V722"/>
<feature type="compositionally biased region" description="Basic and acidic residues" evidence="1">
    <location>
        <begin position="58"/>
        <end position="74"/>
    </location>
</feature>
<organism evidence="2 3">
    <name type="scientific">Dendrobium thyrsiflorum</name>
    <name type="common">Pinecone-like raceme dendrobium</name>
    <name type="synonym">Orchid</name>
    <dbReference type="NCBI Taxonomy" id="117978"/>
    <lineage>
        <taxon>Eukaryota</taxon>
        <taxon>Viridiplantae</taxon>
        <taxon>Streptophyta</taxon>
        <taxon>Embryophyta</taxon>
        <taxon>Tracheophyta</taxon>
        <taxon>Spermatophyta</taxon>
        <taxon>Magnoliopsida</taxon>
        <taxon>Liliopsida</taxon>
        <taxon>Asparagales</taxon>
        <taxon>Orchidaceae</taxon>
        <taxon>Epidendroideae</taxon>
        <taxon>Malaxideae</taxon>
        <taxon>Dendrobiinae</taxon>
        <taxon>Dendrobium</taxon>
    </lineage>
</organism>
<protein>
    <submittedName>
        <fullName evidence="2">Uncharacterized protein</fullName>
    </submittedName>
</protein>
<feature type="region of interest" description="Disordered" evidence="1">
    <location>
        <begin position="33"/>
        <end position="112"/>
    </location>
</feature>
<dbReference type="Proteomes" id="UP001552299">
    <property type="component" value="Unassembled WGS sequence"/>
</dbReference>
<keyword evidence="3" id="KW-1185">Reference proteome</keyword>
<gene>
    <name evidence="2" type="ORF">M5K25_010341</name>
</gene>
<sequence length="112" mass="12884">MSPNQGPKALLEVSNHDLDYQTISKLDKLIVESSGSTRRIQRAQERKIPTSLKPSFFLKRDPRQEEKKRREGEKRRRRLLHDHRRSSAGPPPDVGVLPDCHQTPEFPHSTPG</sequence>
<name>A0ABD0V722_DENTH</name>
<reference evidence="2 3" key="1">
    <citation type="journal article" date="2024" name="Plant Biotechnol. J.">
        <title>Dendrobium thyrsiflorum genome and its molecular insights into genes involved in important horticultural traits.</title>
        <authorList>
            <person name="Chen B."/>
            <person name="Wang J.Y."/>
            <person name="Zheng P.J."/>
            <person name="Li K.L."/>
            <person name="Liang Y.M."/>
            <person name="Chen X.F."/>
            <person name="Zhang C."/>
            <person name="Zhao X."/>
            <person name="He X."/>
            <person name="Zhang G.Q."/>
            <person name="Liu Z.J."/>
            <person name="Xu Q."/>
        </authorList>
    </citation>
    <scope>NUCLEOTIDE SEQUENCE [LARGE SCALE GENOMIC DNA]</scope>
    <source>
        <strain evidence="2">GZMU011</strain>
    </source>
</reference>
<evidence type="ECO:0000256" key="1">
    <source>
        <dbReference type="SAM" id="MobiDB-lite"/>
    </source>
</evidence>
<evidence type="ECO:0000313" key="2">
    <source>
        <dbReference type="EMBL" id="KAL0918337.1"/>
    </source>
</evidence>
<comment type="caution">
    <text evidence="2">The sequence shown here is derived from an EMBL/GenBank/DDBJ whole genome shotgun (WGS) entry which is preliminary data.</text>
</comment>